<evidence type="ECO:0008006" key="4">
    <source>
        <dbReference type="Google" id="ProtNLM"/>
    </source>
</evidence>
<gene>
    <name evidence="3" type="ORF">AOLFYP35_00022</name>
</gene>
<feature type="transmembrane region" description="Helical" evidence="2">
    <location>
        <begin position="148"/>
        <end position="170"/>
    </location>
</feature>
<feature type="transmembrane region" description="Helical" evidence="2">
    <location>
        <begin position="125"/>
        <end position="142"/>
    </location>
</feature>
<feature type="region of interest" description="Disordered" evidence="1">
    <location>
        <begin position="442"/>
        <end position="468"/>
    </location>
</feature>
<feature type="compositionally biased region" description="Acidic residues" evidence="1">
    <location>
        <begin position="450"/>
        <end position="468"/>
    </location>
</feature>
<feature type="transmembrane region" description="Helical" evidence="2">
    <location>
        <begin position="38"/>
        <end position="57"/>
    </location>
</feature>
<proteinExistence type="predicted"/>
<evidence type="ECO:0000313" key="3">
    <source>
        <dbReference type="EMBL" id="VYS72261.1"/>
    </source>
</evidence>
<organism evidence="3">
    <name type="scientific">Schaalia odontolytica</name>
    <dbReference type="NCBI Taxonomy" id="1660"/>
    <lineage>
        <taxon>Bacteria</taxon>
        <taxon>Bacillati</taxon>
        <taxon>Actinomycetota</taxon>
        <taxon>Actinomycetes</taxon>
        <taxon>Actinomycetales</taxon>
        <taxon>Actinomycetaceae</taxon>
        <taxon>Schaalia</taxon>
    </lineage>
</organism>
<dbReference type="EMBL" id="CACRSM010000001">
    <property type="protein sequence ID" value="VYS72261.1"/>
    <property type="molecule type" value="Genomic_DNA"/>
</dbReference>
<dbReference type="AlphaFoldDB" id="A0A6N2QW32"/>
<dbReference type="InterPro" id="IPR045931">
    <property type="entry name" value="DUF6350"/>
</dbReference>
<dbReference type="Pfam" id="PF19877">
    <property type="entry name" value="DUF6350"/>
    <property type="match status" value="1"/>
</dbReference>
<evidence type="ECO:0000256" key="2">
    <source>
        <dbReference type="SAM" id="Phobius"/>
    </source>
</evidence>
<name>A0A6N2QW32_9ACTO</name>
<feature type="transmembrane region" description="Helical" evidence="2">
    <location>
        <begin position="234"/>
        <end position="254"/>
    </location>
</feature>
<keyword evidence="2" id="KW-1133">Transmembrane helix</keyword>
<keyword evidence="2" id="KW-0472">Membrane</keyword>
<feature type="transmembrane region" description="Helical" evidence="2">
    <location>
        <begin position="324"/>
        <end position="348"/>
    </location>
</feature>
<evidence type="ECO:0000256" key="1">
    <source>
        <dbReference type="SAM" id="MobiDB-lite"/>
    </source>
</evidence>
<protein>
    <recommendedName>
        <fullName evidence="4">Beta-carotene 15,15'-monooxygenase</fullName>
    </recommendedName>
</protein>
<sequence>MSEDPTARTTVTTVSARPTIRVALPQGWARSMLSGIEAALLGWALVVVPTLIAYAAVSSNQWMVSTTWEDAFHFASDLWGASLGARVVSGDVSYRAVPLLFVLLLIGLTKLLLLQGRRFSPASQWMAIPGFTVTALLLSGGIGTHVSVWGALPLAILIPLIAAAWEVALAPTSLELRFELPRWVRVGVRTGWRASWALAVYGGLFLLLSVIVSWSQIRGIHELLLPTSMVDSTMIVLAQLLFIPNAIVWALSWLSGPGFYLGSDALHSPTSAPVGPIPAIPLFGATPASAPGNWVILALIVFGVALGVYLRLRKGTESLLDDLYQGGIAAVVIAAVYLVTSLGSALVLGNGRLAFLGPRMLLSALCLFTEVACGVLVTVALSHPVSVAWARELVGAGKARVHAHRHHEAAAGGVAPVEIAPEVPSEDVADEETADDSLEVADETQVAENQGDDAEAAQASEEEDAPGN</sequence>
<accession>A0A6N2QW32</accession>
<feature type="transmembrane region" description="Helical" evidence="2">
    <location>
        <begin position="92"/>
        <end position="113"/>
    </location>
</feature>
<feature type="transmembrane region" description="Helical" evidence="2">
    <location>
        <begin position="360"/>
        <end position="381"/>
    </location>
</feature>
<reference evidence="3" key="1">
    <citation type="submission" date="2019-11" db="EMBL/GenBank/DDBJ databases">
        <authorList>
            <person name="Feng L."/>
        </authorList>
    </citation>
    <scope>NUCLEOTIDE SEQUENCE</scope>
    <source>
        <strain evidence="3">AodontolyticusLFYP35</strain>
    </source>
</reference>
<feature type="transmembrane region" description="Helical" evidence="2">
    <location>
        <begin position="191"/>
        <end position="214"/>
    </location>
</feature>
<feature type="transmembrane region" description="Helical" evidence="2">
    <location>
        <begin position="294"/>
        <end position="312"/>
    </location>
</feature>
<keyword evidence="2" id="KW-0812">Transmembrane</keyword>